<keyword evidence="3" id="KW-1185">Reference proteome</keyword>
<dbReference type="AlphaFoldDB" id="A0A9R1W9A7"/>
<dbReference type="GO" id="GO:0051015">
    <property type="term" value="F:actin filament binding"/>
    <property type="evidence" value="ECO:0007669"/>
    <property type="project" value="InterPro"/>
</dbReference>
<gene>
    <name evidence="2" type="ORF">LSAT_V11C200061600</name>
</gene>
<dbReference type="PANTHER" id="PTHR11977:SF107">
    <property type="entry name" value="VILLIN HEADPIECE, VILLIN_GELSOLIN, ADF-H_GELSOLIN-LIKE DOMAIN PROTEIN-RELATED"/>
    <property type="match status" value="1"/>
</dbReference>
<evidence type="ECO:0000313" key="2">
    <source>
        <dbReference type="EMBL" id="KAJ0220880.1"/>
    </source>
</evidence>
<dbReference type="InterPro" id="IPR029006">
    <property type="entry name" value="ADF-H/Gelsolin-like_dom_sf"/>
</dbReference>
<dbReference type="Gene3D" id="3.40.20.10">
    <property type="entry name" value="Severin"/>
    <property type="match status" value="3"/>
</dbReference>
<protein>
    <recommendedName>
        <fullName evidence="1">Gelsolin-like domain-containing protein</fullName>
    </recommendedName>
</protein>
<dbReference type="GO" id="GO:0051014">
    <property type="term" value="P:actin filament severing"/>
    <property type="evidence" value="ECO:0000318"/>
    <property type="project" value="GO_Central"/>
</dbReference>
<dbReference type="Pfam" id="PF00626">
    <property type="entry name" value="Gelsolin"/>
    <property type="match status" value="1"/>
</dbReference>
<feature type="domain" description="Gelsolin-like" evidence="1">
    <location>
        <begin position="158"/>
        <end position="212"/>
    </location>
</feature>
<dbReference type="SMART" id="SM00262">
    <property type="entry name" value="GEL"/>
    <property type="match status" value="2"/>
</dbReference>
<organism evidence="2 3">
    <name type="scientific">Lactuca sativa</name>
    <name type="common">Garden lettuce</name>
    <dbReference type="NCBI Taxonomy" id="4236"/>
    <lineage>
        <taxon>Eukaryota</taxon>
        <taxon>Viridiplantae</taxon>
        <taxon>Streptophyta</taxon>
        <taxon>Embryophyta</taxon>
        <taxon>Tracheophyta</taxon>
        <taxon>Spermatophyta</taxon>
        <taxon>Magnoliopsida</taxon>
        <taxon>eudicotyledons</taxon>
        <taxon>Gunneridae</taxon>
        <taxon>Pentapetalae</taxon>
        <taxon>asterids</taxon>
        <taxon>campanulids</taxon>
        <taxon>Asterales</taxon>
        <taxon>Asteraceae</taxon>
        <taxon>Cichorioideae</taxon>
        <taxon>Cichorieae</taxon>
        <taxon>Lactucinae</taxon>
        <taxon>Lactuca</taxon>
    </lineage>
</organism>
<dbReference type="SUPFAM" id="SSF55753">
    <property type="entry name" value="Actin depolymerizing proteins"/>
    <property type="match status" value="2"/>
</dbReference>
<comment type="caution">
    <text evidence="2">The sequence shown here is derived from an EMBL/GenBank/DDBJ whole genome shotgun (WGS) entry which is preliminary data.</text>
</comment>
<accession>A0A9R1W9A7</accession>
<name>A0A9R1W9A7_LACSA</name>
<dbReference type="PANTHER" id="PTHR11977">
    <property type="entry name" value="VILLIN"/>
    <property type="match status" value="1"/>
</dbReference>
<evidence type="ECO:0000313" key="3">
    <source>
        <dbReference type="Proteomes" id="UP000235145"/>
    </source>
</evidence>
<dbReference type="Proteomes" id="UP000235145">
    <property type="component" value="Unassembled WGS sequence"/>
</dbReference>
<dbReference type="InterPro" id="IPR007123">
    <property type="entry name" value="Gelsolin-like_dom"/>
</dbReference>
<reference evidence="2 3" key="1">
    <citation type="journal article" date="2017" name="Nat. Commun.">
        <title>Genome assembly with in vitro proximity ligation data and whole-genome triplication in lettuce.</title>
        <authorList>
            <person name="Reyes-Chin-Wo S."/>
            <person name="Wang Z."/>
            <person name="Yang X."/>
            <person name="Kozik A."/>
            <person name="Arikit S."/>
            <person name="Song C."/>
            <person name="Xia L."/>
            <person name="Froenicke L."/>
            <person name="Lavelle D.O."/>
            <person name="Truco M.J."/>
            <person name="Xia R."/>
            <person name="Zhu S."/>
            <person name="Xu C."/>
            <person name="Xu H."/>
            <person name="Xu X."/>
            <person name="Cox K."/>
            <person name="Korf I."/>
            <person name="Meyers B.C."/>
            <person name="Michelmore R.W."/>
        </authorList>
    </citation>
    <scope>NUCLEOTIDE SEQUENCE [LARGE SCALE GENOMIC DNA]</scope>
    <source>
        <strain evidence="3">cv. Salinas</strain>
        <tissue evidence="2">Seedlings</tissue>
    </source>
</reference>
<evidence type="ECO:0000259" key="1">
    <source>
        <dbReference type="Pfam" id="PF00626"/>
    </source>
</evidence>
<proteinExistence type="predicted"/>
<dbReference type="InterPro" id="IPR007122">
    <property type="entry name" value="Villin/Gelsolin"/>
</dbReference>
<sequence>MATGKFDGIFFCHHFKKLQAPWLLQKLLNLHSRELVLNLFHLTPFRGLEIWRFENFQPFPLLKSDYGRFYMGDSYVVLQDEAGTAAIKTVELDAILGGRVVQHREIQSHESDKFLSYFKPCIVPLEGDINPTVATGFKKPEEMEFETRLYICKGKRVVHVKQIQFFRSLLIHDDVFILDTKEKIFQFNVANSNIQERAKSLEVIQYLKDTYHEMMENYKRKVTQKVLGDDDIVLEWTPDKLFKYESPFALVDKGFHSIVSQMLLNPIGIKDLNAHNLKLGVASHNLWLSCPYAVDSRNVFLSSARSLFQQSTQVHDAMQPKWTMPN</sequence>
<dbReference type="EMBL" id="NBSK02000002">
    <property type="protein sequence ID" value="KAJ0220880.1"/>
    <property type="molecule type" value="Genomic_DNA"/>
</dbReference>